<evidence type="ECO:0000313" key="2">
    <source>
        <dbReference type="Proteomes" id="UP000637423"/>
    </source>
</evidence>
<protein>
    <submittedName>
        <fullName evidence="1">Uncharacterized protein</fullName>
    </submittedName>
</protein>
<dbReference type="EMBL" id="BMED01000007">
    <property type="protein sequence ID" value="GGC96842.1"/>
    <property type="molecule type" value="Genomic_DNA"/>
</dbReference>
<reference evidence="1" key="1">
    <citation type="journal article" date="2014" name="Int. J. Syst. Evol. Microbiol.">
        <title>Complete genome sequence of Corynebacterium casei LMG S-19264T (=DSM 44701T), isolated from a smear-ripened cheese.</title>
        <authorList>
            <consortium name="US DOE Joint Genome Institute (JGI-PGF)"/>
            <person name="Walter F."/>
            <person name="Albersmeier A."/>
            <person name="Kalinowski J."/>
            <person name="Ruckert C."/>
        </authorList>
    </citation>
    <scope>NUCLEOTIDE SEQUENCE</scope>
    <source>
        <strain evidence="1">CGMCC 1.10998</strain>
    </source>
</reference>
<evidence type="ECO:0000313" key="1">
    <source>
        <dbReference type="EMBL" id="GGC96842.1"/>
    </source>
</evidence>
<gene>
    <name evidence="1" type="ORF">GCM10011396_50370</name>
</gene>
<dbReference type="AlphaFoldDB" id="A0A916XRG3"/>
<name>A0A916XRG3_9BURK</name>
<accession>A0A916XRG3</accession>
<organism evidence="1 2">
    <name type="scientific">Undibacterium terreum</name>
    <dbReference type="NCBI Taxonomy" id="1224302"/>
    <lineage>
        <taxon>Bacteria</taxon>
        <taxon>Pseudomonadati</taxon>
        <taxon>Pseudomonadota</taxon>
        <taxon>Betaproteobacteria</taxon>
        <taxon>Burkholderiales</taxon>
        <taxon>Oxalobacteraceae</taxon>
        <taxon>Undibacterium</taxon>
    </lineage>
</organism>
<comment type="caution">
    <text evidence="1">The sequence shown here is derived from an EMBL/GenBank/DDBJ whole genome shotgun (WGS) entry which is preliminary data.</text>
</comment>
<dbReference type="Proteomes" id="UP000637423">
    <property type="component" value="Unassembled WGS sequence"/>
</dbReference>
<sequence>MRQQGCQIALRAGRKKQRRLEAELLRHYMLKAMDGRILIINIIPDWGIQHRRAHRGARFGNGITAKIYSRHGGFQHDSK</sequence>
<proteinExistence type="predicted"/>
<reference evidence="1" key="2">
    <citation type="submission" date="2020-09" db="EMBL/GenBank/DDBJ databases">
        <authorList>
            <person name="Sun Q."/>
            <person name="Zhou Y."/>
        </authorList>
    </citation>
    <scope>NUCLEOTIDE SEQUENCE</scope>
    <source>
        <strain evidence="1">CGMCC 1.10998</strain>
    </source>
</reference>
<keyword evidence="2" id="KW-1185">Reference proteome</keyword>